<evidence type="ECO:0000313" key="5">
    <source>
        <dbReference type="Proteomes" id="UP001286174"/>
    </source>
</evidence>
<evidence type="ECO:0000256" key="2">
    <source>
        <dbReference type="SAM" id="MobiDB-lite"/>
    </source>
</evidence>
<evidence type="ECO:0000259" key="3">
    <source>
        <dbReference type="Pfam" id="PF13007"/>
    </source>
</evidence>
<accession>A0AB35U7N0</accession>
<keyword evidence="1" id="KW-0175">Coiled coil</keyword>
<name>A0AB35U7N0_9FIRM</name>
<dbReference type="RefSeq" id="WP_370596792.1">
    <property type="nucleotide sequence ID" value="NZ_JALBUR010000082.1"/>
</dbReference>
<evidence type="ECO:0000256" key="1">
    <source>
        <dbReference type="SAM" id="Coils"/>
    </source>
</evidence>
<feature type="compositionally biased region" description="Basic and acidic residues" evidence="2">
    <location>
        <begin position="95"/>
        <end position="106"/>
    </location>
</feature>
<feature type="domain" description="Transposase TnpC homeodomain" evidence="3">
    <location>
        <begin position="34"/>
        <end position="96"/>
    </location>
</feature>
<feature type="coiled-coil region" evidence="1">
    <location>
        <begin position="18"/>
        <end position="45"/>
    </location>
</feature>
<dbReference type="EMBL" id="JALBUR010000082">
    <property type="protein sequence ID" value="MDX8420697.1"/>
    <property type="molecule type" value="Genomic_DNA"/>
</dbReference>
<sequence>MSQEELEAMPVSILVKLIMNQQETIETLTRHIDELTEQIRLMNQRSFGRKTESSQFVQQLQFDLGLNEAEEISDEKAADPVLDEAAPKKKKAKGKKQEDWQKITNHRDEYLELTEDELNKQYGKGKWKRLSEE</sequence>
<dbReference type="InterPro" id="IPR024463">
    <property type="entry name" value="Transposase_TnpC_homeodom"/>
</dbReference>
<comment type="caution">
    <text evidence="4">The sequence shown here is derived from an EMBL/GenBank/DDBJ whole genome shotgun (WGS) entry which is preliminary data.</text>
</comment>
<keyword evidence="5" id="KW-1185">Reference proteome</keyword>
<feature type="region of interest" description="Disordered" evidence="2">
    <location>
        <begin position="73"/>
        <end position="106"/>
    </location>
</feature>
<dbReference type="AlphaFoldDB" id="A0AB35U7N0"/>
<protein>
    <recommendedName>
        <fullName evidence="3">Transposase TnpC homeodomain domain-containing protein</fullName>
    </recommendedName>
</protein>
<reference evidence="4 5" key="1">
    <citation type="submission" date="2022-03" db="EMBL/GenBank/DDBJ databases">
        <title>Novel taxa within the pig intestine.</title>
        <authorList>
            <person name="Wylensek D."/>
            <person name="Bishof K."/>
            <person name="Afrizal A."/>
            <person name="Clavel T."/>
        </authorList>
    </citation>
    <scope>NUCLEOTIDE SEQUENCE [LARGE SCALE GENOMIC DNA]</scope>
    <source>
        <strain evidence="4 5">CLA-KB-P133</strain>
    </source>
</reference>
<dbReference type="Pfam" id="PF13007">
    <property type="entry name" value="LZ_Tnp_IS66"/>
    <property type="match status" value="1"/>
</dbReference>
<organism evidence="4 5">
    <name type="scientific">Grylomicrobium aquisgranensis</name>
    <dbReference type="NCBI Taxonomy" id="2926318"/>
    <lineage>
        <taxon>Bacteria</taxon>
        <taxon>Bacillati</taxon>
        <taxon>Bacillota</taxon>
        <taxon>Erysipelotrichia</taxon>
        <taxon>Erysipelotrichales</taxon>
        <taxon>Erysipelotrichaceae</taxon>
        <taxon>Grylomicrobium</taxon>
    </lineage>
</organism>
<gene>
    <name evidence="4" type="ORF">MOZ60_11490</name>
</gene>
<evidence type="ECO:0000313" key="4">
    <source>
        <dbReference type="EMBL" id="MDX8420697.1"/>
    </source>
</evidence>
<dbReference type="Proteomes" id="UP001286174">
    <property type="component" value="Unassembled WGS sequence"/>
</dbReference>
<feature type="non-terminal residue" evidence="4">
    <location>
        <position position="133"/>
    </location>
</feature>
<proteinExistence type="predicted"/>